<proteinExistence type="predicted"/>
<keyword evidence="1" id="KW-0067">ATP-binding</keyword>
<gene>
    <name evidence="3" type="ORF">ACFQBT_12840</name>
</gene>
<dbReference type="SUPFAM" id="SSF56059">
    <property type="entry name" value="Glutathione synthetase ATP-binding domain-like"/>
    <property type="match status" value="1"/>
</dbReference>
<dbReference type="EMBL" id="JBHSWJ010000002">
    <property type="protein sequence ID" value="MFC6714655.1"/>
    <property type="molecule type" value="Genomic_DNA"/>
</dbReference>
<dbReference type="InterPro" id="IPR011761">
    <property type="entry name" value="ATP-grasp"/>
</dbReference>
<keyword evidence="4" id="KW-1185">Reference proteome</keyword>
<accession>A0ABW2AUT4</accession>
<sequence>MRVVEVTAPETSATQCLRDIEKLVSDGGLDAFLPLDDAALWVAGNARWRATVVAGPSPEAASWALDKSRQFDSARRAGLDVPESTVFECPELLAPLAYPCVLKATLPVALIGDTLVRPPGVVCSDATELAVARARLAPVPTVAQTMVNGVGEGVFGIFDGEHIRAVSGHRRIRMVNPQGSASSACGSVDVDPHLAEGVRRMLREVGWQGEFMAEFLRDRDGTAWFMELNGRAWGSLALARRRGFEYPAWTVQHALNLPLSPPAPIAADHVRCRHVGREITHLAFVARGPRSSALSQWPTLSRSVRDVLTVRRSDTFYNWNPRQPGILAIDTWRTLKEQLDGVRGRHGK</sequence>
<dbReference type="Proteomes" id="UP001596356">
    <property type="component" value="Unassembled WGS sequence"/>
</dbReference>
<keyword evidence="1" id="KW-0547">Nucleotide-binding</keyword>
<protein>
    <recommendedName>
        <fullName evidence="2">ATP-grasp domain-containing protein</fullName>
    </recommendedName>
</protein>
<dbReference type="RefSeq" id="WP_377823214.1">
    <property type="nucleotide sequence ID" value="NZ_JBHSWJ010000002.1"/>
</dbReference>
<dbReference type="PROSITE" id="PS50975">
    <property type="entry name" value="ATP_GRASP"/>
    <property type="match status" value="1"/>
</dbReference>
<comment type="caution">
    <text evidence="3">The sequence shown here is derived from an EMBL/GenBank/DDBJ whole genome shotgun (WGS) entry which is preliminary data.</text>
</comment>
<feature type="domain" description="ATP-grasp" evidence="2">
    <location>
        <begin position="71"/>
        <end position="255"/>
    </location>
</feature>
<organism evidence="3 4">
    <name type="scientific">Branchiibius cervicis</name>
    <dbReference type="NCBI Taxonomy" id="908252"/>
    <lineage>
        <taxon>Bacteria</taxon>
        <taxon>Bacillati</taxon>
        <taxon>Actinomycetota</taxon>
        <taxon>Actinomycetes</taxon>
        <taxon>Micrococcales</taxon>
        <taxon>Dermacoccaceae</taxon>
        <taxon>Branchiibius</taxon>
    </lineage>
</organism>
<dbReference type="Gene3D" id="3.30.470.20">
    <property type="entry name" value="ATP-grasp fold, B domain"/>
    <property type="match status" value="1"/>
</dbReference>
<evidence type="ECO:0000313" key="4">
    <source>
        <dbReference type="Proteomes" id="UP001596356"/>
    </source>
</evidence>
<name>A0ABW2AUT4_9MICO</name>
<evidence type="ECO:0000256" key="1">
    <source>
        <dbReference type="PROSITE-ProRule" id="PRU00409"/>
    </source>
</evidence>
<evidence type="ECO:0000313" key="3">
    <source>
        <dbReference type="EMBL" id="MFC6714655.1"/>
    </source>
</evidence>
<reference evidence="4" key="1">
    <citation type="journal article" date="2019" name="Int. J. Syst. Evol. Microbiol.">
        <title>The Global Catalogue of Microorganisms (GCM) 10K type strain sequencing project: providing services to taxonomists for standard genome sequencing and annotation.</title>
        <authorList>
            <consortium name="The Broad Institute Genomics Platform"/>
            <consortium name="The Broad Institute Genome Sequencing Center for Infectious Disease"/>
            <person name="Wu L."/>
            <person name="Ma J."/>
        </authorList>
    </citation>
    <scope>NUCLEOTIDE SEQUENCE [LARGE SCALE GENOMIC DNA]</scope>
    <source>
        <strain evidence="4">NBRC 106593</strain>
    </source>
</reference>
<evidence type="ECO:0000259" key="2">
    <source>
        <dbReference type="PROSITE" id="PS50975"/>
    </source>
</evidence>